<keyword evidence="10" id="KW-0645">Protease</keyword>
<dbReference type="InterPro" id="IPR011697">
    <property type="entry name" value="Peptidase_C26"/>
</dbReference>
<name>A0A9Q0R4Z8_ANAIG</name>
<dbReference type="SUPFAM" id="SSF52317">
    <property type="entry name" value="Class I glutamine amidotransferase-like"/>
    <property type="match status" value="1"/>
</dbReference>
<keyword evidence="11" id="KW-1185">Reference proteome</keyword>
<protein>
    <recommendedName>
        <fullName evidence="3 8">folate gamma-glutamyl hydrolase</fullName>
        <ecNumber evidence="3 8">3.4.19.9</ecNumber>
    </recommendedName>
</protein>
<comment type="subcellular location">
    <subcellularLocation>
        <location evidence="1">Secreted</location>
        <location evidence="1">Extracellular space</location>
    </subcellularLocation>
</comment>
<dbReference type="Gene3D" id="3.40.50.880">
    <property type="match status" value="1"/>
</dbReference>
<dbReference type="GO" id="GO:0046900">
    <property type="term" value="P:tetrahydrofolylpolyglutamate metabolic process"/>
    <property type="evidence" value="ECO:0007669"/>
    <property type="project" value="TreeGrafter"/>
</dbReference>
<dbReference type="PROSITE" id="PS51275">
    <property type="entry name" value="PEPTIDASE_C26_GGH"/>
    <property type="match status" value="1"/>
</dbReference>
<comment type="similarity">
    <text evidence="2">Belongs to the peptidase C26 family.</text>
</comment>
<dbReference type="PROSITE" id="PS51273">
    <property type="entry name" value="GATASE_TYPE_1"/>
    <property type="match status" value="1"/>
</dbReference>
<dbReference type="FunFam" id="3.40.50.880:FF:000024">
    <property type="entry name" value="Folate gamma-glutamyl hydrolase"/>
    <property type="match status" value="1"/>
</dbReference>
<evidence type="ECO:0000256" key="7">
    <source>
        <dbReference type="PIRSR" id="PIRSR615527-1"/>
    </source>
</evidence>
<dbReference type="InterPro" id="IPR015527">
    <property type="entry name" value="Pept_C26_g-glut_hydrolase"/>
</dbReference>
<evidence type="ECO:0000256" key="4">
    <source>
        <dbReference type="ARBA" id="ARBA00022525"/>
    </source>
</evidence>
<dbReference type="GO" id="GO:0005773">
    <property type="term" value="C:vacuole"/>
    <property type="evidence" value="ECO:0007669"/>
    <property type="project" value="TreeGrafter"/>
</dbReference>
<reference evidence="10" key="1">
    <citation type="submission" date="2022-10" db="EMBL/GenBank/DDBJ databases">
        <title>Novel sulphate-reducing endosymbionts in the free-living metamonad Anaeramoeba.</title>
        <authorList>
            <person name="Jerlstrom-Hultqvist J."/>
            <person name="Cepicka I."/>
            <person name="Gallot-Lavallee L."/>
            <person name="Salas-Leiva D."/>
            <person name="Curtis B.A."/>
            <person name="Zahonova K."/>
            <person name="Pipaliya S."/>
            <person name="Dacks J."/>
            <person name="Roger A.J."/>
        </authorList>
    </citation>
    <scope>NUCLEOTIDE SEQUENCE</scope>
    <source>
        <strain evidence="10">BMAN</strain>
    </source>
</reference>
<feature type="active site" description="Proton donor" evidence="7">
    <location>
        <position position="237"/>
    </location>
</feature>
<organism evidence="10 11">
    <name type="scientific">Anaeramoeba ignava</name>
    <name type="common">Anaerobic marine amoeba</name>
    <dbReference type="NCBI Taxonomy" id="1746090"/>
    <lineage>
        <taxon>Eukaryota</taxon>
        <taxon>Metamonada</taxon>
        <taxon>Anaeramoebidae</taxon>
        <taxon>Anaeramoeba</taxon>
    </lineage>
</organism>
<evidence type="ECO:0000256" key="5">
    <source>
        <dbReference type="ARBA" id="ARBA00022729"/>
    </source>
</evidence>
<dbReference type="OMA" id="EPVSSHF"/>
<feature type="active site" description="Nucleophile" evidence="7 8">
    <location>
        <position position="123"/>
    </location>
</feature>
<dbReference type="GO" id="GO:0006508">
    <property type="term" value="P:proteolysis"/>
    <property type="evidence" value="ECO:0007669"/>
    <property type="project" value="UniProtKB-KW"/>
</dbReference>
<dbReference type="OrthoDB" id="64220at2759"/>
<evidence type="ECO:0000313" key="10">
    <source>
        <dbReference type="EMBL" id="KAJ5066284.1"/>
    </source>
</evidence>
<comment type="caution">
    <text evidence="10">The sequence shown here is derived from an EMBL/GenBank/DDBJ whole genome shotgun (WGS) entry which is preliminary data.</text>
</comment>
<evidence type="ECO:0000256" key="1">
    <source>
        <dbReference type="ARBA" id="ARBA00004239"/>
    </source>
</evidence>
<gene>
    <name evidence="10" type="ORF">M0811_03617</name>
</gene>
<dbReference type="EC" id="3.4.19.9" evidence="3 8"/>
<keyword evidence="4" id="KW-0964">Secreted</keyword>
<evidence type="ECO:0000256" key="2">
    <source>
        <dbReference type="ARBA" id="ARBA00011083"/>
    </source>
</evidence>
<dbReference type="PANTHER" id="PTHR11315:SF0">
    <property type="entry name" value="FOLATE GAMMA-GLUTAMYL HYDROLASE"/>
    <property type="match status" value="1"/>
</dbReference>
<evidence type="ECO:0000256" key="6">
    <source>
        <dbReference type="ARBA" id="ARBA00022801"/>
    </source>
</evidence>
<dbReference type="Pfam" id="PF07722">
    <property type="entry name" value="Peptidase_C26"/>
    <property type="match status" value="1"/>
</dbReference>
<evidence type="ECO:0000313" key="11">
    <source>
        <dbReference type="Proteomes" id="UP001149090"/>
    </source>
</evidence>
<evidence type="ECO:0000256" key="8">
    <source>
        <dbReference type="PROSITE-ProRule" id="PRU00607"/>
    </source>
</evidence>
<dbReference type="InterPro" id="IPR029062">
    <property type="entry name" value="Class_I_gatase-like"/>
</dbReference>
<feature type="active site" evidence="8">
    <location>
        <position position="237"/>
    </location>
</feature>
<proteinExistence type="inferred from homology"/>
<feature type="signal peptide" evidence="9">
    <location>
        <begin position="1"/>
        <end position="22"/>
    </location>
</feature>
<sequence>MFFQNFFLFLFFVYFSIQITNNRPIIGIVTEPSLTELEKYGSQYIAASYVKWIEGSGARVVPIKYTLSSSELIQILDQINGVLFPGGDASLDGTQFYQTLKSIYNYAIQKNQEGIYFPIYGTCLGFEALNILTSQDMNILSKVGMENITLPLYFTTLTPKSRMFKNASSEILLILSSKNVTLNNHEYGVLVDTFNNNNKLSQFYSVLSYNYEISLQKLPFVSTIESIDYPIYGTQFHPEKNIYEWRIDEDINHSFDAVLISQYFGNFFVSESRKNSQHFANQTDEANALIYNFPIIYTAKDEPSFEQCYFFEP</sequence>
<dbReference type="EMBL" id="JAPDFW010000147">
    <property type="protein sequence ID" value="KAJ5066284.1"/>
    <property type="molecule type" value="Genomic_DNA"/>
</dbReference>
<dbReference type="PANTHER" id="PTHR11315">
    <property type="entry name" value="PROTEASE FAMILY C26 GAMMA-GLUTAMYL HYDROLASE"/>
    <property type="match status" value="1"/>
</dbReference>
<feature type="chain" id="PRO_5040365855" description="folate gamma-glutamyl hydrolase" evidence="9">
    <location>
        <begin position="23"/>
        <end position="313"/>
    </location>
</feature>
<accession>A0A9Q0R4Z8</accession>
<dbReference type="AlphaFoldDB" id="A0A9Q0R4Z8"/>
<dbReference type="GO" id="GO:0034722">
    <property type="term" value="F:gamma-glutamyl-peptidase activity"/>
    <property type="evidence" value="ECO:0007669"/>
    <property type="project" value="UniProtKB-UniRule"/>
</dbReference>
<dbReference type="GO" id="GO:0005576">
    <property type="term" value="C:extracellular region"/>
    <property type="evidence" value="ECO:0007669"/>
    <property type="project" value="UniProtKB-SubCell"/>
</dbReference>
<keyword evidence="6 8" id="KW-0378">Hydrolase</keyword>
<dbReference type="Proteomes" id="UP001149090">
    <property type="component" value="Unassembled WGS sequence"/>
</dbReference>
<comment type="catalytic activity">
    <reaction evidence="8">
        <text>(6S)-5,6,7,8-tetrahydrofolyl-(gamma-L-Glu)(n) + (n-1) H2O = (6S)-5,6,7,8-tetrahydrofolate + (n-1) L-glutamate</text>
        <dbReference type="Rhea" id="RHEA:56784"/>
        <dbReference type="Rhea" id="RHEA-COMP:14738"/>
        <dbReference type="ChEBI" id="CHEBI:15377"/>
        <dbReference type="ChEBI" id="CHEBI:29985"/>
        <dbReference type="ChEBI" id="CHEBI:57453"/>
        <dbReference type="ChEBI" id="CHEBI:141005"/>
        <dbReference type="EC" id="3.4.19.9"/>
    </reaction>
</comment>
<evidence type="ECO:0000256" key="3">
    <source>
        <dbReference type="ARBA" id="ARBA00012886"/>
    </source>
</evidence>
<evidence type="ECO:0000256" key="9">
    <source>
        <dbReference type="SAM" id="SignalP"/>
    </source>
</evidence>
<keyword evidence="5 9" id="KW-0732">Signal</keyword>